<gene>
    <name evidence="1" type="ORF">Bfra_003364</name>
</gene>
<keyword evidence="2" id="KW-1185">Reference proteome</keyword>
<sequence length="181" mass="20365">MGDLVVPTDFDGLRTHNIWEENQTNLQKIRPFISAVDLTIPSGPSEDLQSHEFDAAKIYGRITIPILAQNATFTENNSNWNALEVFAPTLEKFLCVASKVLKDDLEENFPTPQGRPRNDYKAALEICQRALPADQGGMPLVTKYVVLIAFLMFGYRQISRWETLGRNSNQIQIPELVDLGS</sequence>
<protein>
    <submittedName>
        <fullName evidence="1">Uncharacterized protein</fullName>
    </submittedName>
</protein>
<proteinExistence type="predicted"/>
<evidence type="ECO:0000313" key="1">
    <source>
        <dbReference type="EMBL" id="KAF5874913.1"/>
    </source>
</evidence>
<dbReference type="RefSeq" id="XP_037193859.1">
    <property type="nucleotide sequence ID" value="XM_037333772.1"/>
</dbReference>
<reference evidence="1 2" key="1">
    <citation type="journal article" date="2020" name="Phytopathology">
        <title>A high-quality genome resource of Botrytis fragariae, a new and rapidly spreading fungal pathogen causing strawberry gray mold in the U.S.A.</title>
        <authorList>
            <person name="Wu Y."/>
            <person name="Saski C.A."/>
            <person name="Schnabel G."/>
            <person name="Xiao S."/>
            <person name="Hu M."/>
        </authorList>
    </citation>
    <scope>NUCLEOTIDE SEQUENCE [LARGE SCALE GENOMIC DNA]</scope>
    <source>
        <strain evidence="1 2">BVB16</strain>
    </source>
</reference>
<dbReference type="AlphaFoldDB" id="A0A8H6AW78"/>
<accession>A0A8H6AW78</accession>
<name>A0A8H6AW78_9HELO</name>
<dbReference type="EMBL" id="JABFCT010000006">
    <property type="protein sequence ID" value="KAF5874913.1"/>
    <property type="molecule type" value="Genomic_DNA"/>
</dbReference>
<evidence type="ECO:0000313" key="2">
    <source>
        <dbReference type="Proteomes" id="UP000531561"/>
    </source>
</evidence>
<comment type="caution">
    <text evidence="1">The sequence shown here is derived from an EMBL/GenBank/DDBJ whole genome shotgun (WGS) entry which is preliminary data.</text>
</comment>
<dbReference type="GeneID" id="59257464"/>
<dbReference type="Proteomes" id="UP000531561">
    <property type="component" value="Unassembled WGS sequence"/>
</dbReference>
<organism evidence="1 2">
    <name type="scientific">Botrytis fragariae</name>
    <dbReference type="NCBI Taxonomy" id="1964551"/>
    <lineage>
        <taxon>Eukaryota</taxon>
        <taxon>Fungi</taxon>
        <taxon>Dikarya</taxon>
        <taxon>Ascomycota</taxon>
        <taxon>Pezizomycotina</taxon>
        <taxon>Leotiomycetes</taxon>
        <taxon>Helotiales</taxon>
        <taxon>Sclerotiniaceae</taxon>
        <taxon>Botrytis</taxon>
    </lineage>
</organism>
<dbReference type="OrthoDB" id="3464598at2759"/>